<name>A0A835WEC4_CHLIN</name>
<accession>A0A835WEC4</accession>
<dbReference type="PANTHER" id="PTHR13132">
    <property type="entry name" value="ALPHA- 1,6 -FUCOSYLTRANSFERASE"/>
    <property type="match status" value="1"/>
</dbReference>
<proteinExistence type="predicted"/>
<gene>
    <name evidence="1" type="ORF">HXX76_000466</name>
</gene>
<dbReference type="Proteomes" id="UP000650467">
    <property type="component" value="Unassembled WGS sequence"/>
</dbReference>
<protein>
    <submittedName>
        <fullName evidence="1">Uncharacterized protein</fullName>
    </submittedName>
</protein>
<dbReference type="AlphaFoldDB" id="A0A835WEC4"/>
<sequence>MVLPVRAKKIVLASVVVVTLLSLVNYHQIVHFAETTLPHRLPEPFTHNHIFYEPSGGWLVGPAAACPQSWIPGIWVSKWQRQHNGGVLPMTEEAQQEVFHAMNPAGCAGDIKFLVHRVEPQGFAAAIHELGVALQLALDSGRVLVEAPGSPHAEGVPECGALRNTLDSCYLLPFSSCRPSEADIIAALKSTQAQPQGVTVPGEPRIVFTNKAMVEAARHRAPKMFEERLQQTAVDHQKHRYWWRAQAAAYLLRPNMGTLAGLGKRRMQELRGPEPEPGCITVVARSGKGGDGAAASGFKDADFDSRAAQMRALDPTRFTDHIFLSASSGRTLSYFVNGTGAAPDAGAHRWHTGYVAGSKHFGGGINLRPRKNGGGRDLDAVPKDAVYESMLNTLLELDMALDCSGFVGSIDSHWVRLIDEMRSVVRCSADAPYMDVGYDDPREMSLHW</sequence>
<keyword evidence="2" id="KW-1185">Reference proteome</keyword>
<dbReference type="EMBL" id="JAEHOC010000001">
    <property type="protein sequence ID" value="KAG2445862.1"/>
    <property type="molecule type" value="Genomic_DNA"/>
</dbReference>
<evidence type="ECO:0000313" key="2">
    <source>
        <dbReference type="Proteomes" id="UP000650467"/>
    </source>
</evidence>
<dbReference type="OrthoDB" id="9397715at2759"/>
<dbReference type="GO" id="GO:0006487">
    <property type="term" value="P:protein N-linked glycosylation"/>
    <property type="evidence" value="ECO:0007669"/>
    <property type="project" value="TreeGrafter"/>
</dbReference>
<evidence type="ECO:0000313" key="1">
    <source>
        <dbReference type="EMBL" id="KAG2445862.1"/>
    </source>
</evidence>
<comment type="caution">
    <text evidence="1">The sequence shown here is derived from an EMBL/GenBank/DDBJ whole genome shotgun (WGS) entry which is preliminary data.</text>
</comment>
<dbReference type="GO" id="GO:0046921">
    <property type="term" value="F:alpha-(1-&gt;6)-fucosyltransferase activity"/>
    <property type="evidence" value="ECO:0007669"/>
    <property type="project" value="TreeGrafter"/>
</dbReference>
<dbReference type="PANTHER" id="PTHR13132:SF29">
    <property type="entry name" value="ALPHA-(1,6)-FUCOSYLTRANSFERASE"/>
    <property type="match status" value="1"/>
</dbReference>
<reference evidence="1" key="1">
    <citation type="journal article" date="2020" name="bioRxiv">
        <title>Comparative genomics of Chlamydomonas.</title>
        <authorList>
            <person name="Craig R.J."/>
            <person name="Hasan A.R."/>
            <person name="Ness R.W."/>
            <person name="Keightley P.D."/>
        </authorList>
    </citation>
    <scope>NUCLEOTIDE SEQUENCE</scope>
    <source>
        <strain evidence="1">SAG 7.73</strain>
    </source>
</reference>
<organism evidence="1 2">
    <name type="scientific">Chlamydomonas incerta</name>
    <dbReference type="NCBI Taxonomy" id="51695"/>
    <lineage>
        <taxon>Eukaryota</taxon>
        <taxon>Viridiplantae</taxon>
        <taxon>Chlorophyta</taxon>
        <taxon>core chlorophytes</taxon>
        <taxon>Chlorophyceae</taxon>
        <taxon>CS clade</taxon>
        <taxon>Chlamydomonadales</taxon>
        <taxon>Chlamydomonadaceae</taxon>
        <taxon>Chlamydomonas</taxon>
    </lineage>
</organism>